<keyword evidence="2" id="KW-0813">Transport</keyword>
<feature type="transmembrane region" description="Helical" evidence="7">
    <location>
        <begin position="268"/>
        <end position="288"/>
    </location>
</feature>
<name>A0A662Z124_9STAP</name>
<feature type="transmembrane region" description="Helical" evidence="7">
    <location>
        <begin position="15"/>
        <end position="41"/>
    </location>
</feature>
<feature type="transmembrane region" description="Helical" evidence="7">
    <location>
        <begin position="300"/>
        <end position="323"/>
    </location>
</feature>
<dbReference type="GO" id="GO:0005886">
    <property type="term" value="C:plasma membrane"/>
    <property type="evidence" value="ECO:0007669"/>
    <property type="project" value="UniProtKB-SubCell"/>
</dbReference>
<evidence type="ECO:0000256" key="2">
    <source>
        <dbReference type="ARBA" id="ARBA00022448"/>
    </source>
</evidence>
<keyword evidence="5 7" id="KW-1133">Transmembrane helix</keyword>
<evidence type="ECO:0000313" key="10">
    <source>
        <dbReference type="Proteomes" id="UP000243605"/>
    </source>
</evidence>
<dbReference type="PROSITE" id="PS50850">
    <property type="entry name" value="MFS"/>
    <property type="match status" value="1"/>
</dbReference>
<evidence type="ECO:0000259" key="8">
    <source>
        <dbReference type="PROSITE" id="PS50850"/>
    </source>
</evidence>
<evidence type="ECO:0000256" key="4">
    <source>
        <dbReference type="ARBA" id="ARBA00022692"/>
    </source>
</evidence>
<feature type="transmembrane region" description="Helical" evidence="7">
    <location>
        <begin position="329"/>
        <end position="354"/>
    </location>
</feature>
<keyword evidence="4 7" id="KW-0812">Transmembrane</keyword>
<dbReference type="RefSeq" id="WP_091473446.1">
    <property type="nucleotide sequence ID" value="NZ_FOIT01000001.1"/>
</dbReference>
<dbReference type="SUPFAM" id="SSF103473">
    <property type="entry name" value="MFS general substrate transporter"/>
    <property type="match status" value="1"/>
</dbReference>
<protein>
    <submittedName>
        <fullName evidence="9">Major Facilitator Superfamily protein</fullName>
    </submittedName>
</protein>
<gene>
    <name evidence="9" type="ORF">SAMN05192557_0428</name>
</gene>
<dbReference type="GO" id="GO:0022857">
    <property type="term" value="F:transmembrane transporter activity"/>
    <property type="evidence" value="ECO:0007669"/>
    <property type="project" value="InterPro"/>
</dbReference>
<evidence type="ECO:0000256" key="3">
    <source>
        <dbReference type="ARBA" id="ARBA00022475"/>
    </source>
</evidence>
<sequence>MEKTYNFTKNESRNLYIYLISIVVLTIGNGIYTFSISYYLLNETGSALYFSINLAISSITFLIVTPFAGVITDFFDRKKIVLSGEFLITLLTFILLLLVYFHGISLTAIFVTTFFRSLILPLVNNSFSASMSNLFNVDNLQRVFGLNGSIQSSAAFFGPILGGLIFGIFSLEVTLLLFVVASFVSFMLDFWLKFDLFQQQKPKDILELKNKNVLKNFFIEIRKGFKYLLSIPILRIVIFAGIGINFFSAGDTILPEKMMINELNFSPITVGLVNGIMALGTVTAGILLSYRKKIVNHVSVMRWCFIINGFITIILPLPIYLSMDFVQNMIFLSVMLFFNYFFIAIANVPFIRIIHEETEDHMKGRVFSNLGVLSSSVVPLAVVLYGIIYDAGYYMTVNIIGGITVIIISFIFLNPSRGHKRAEG</sequence>
<feature type="transmembrane region" description="Helical" evidence="7">
    <location>
        <begin position="47"/>
        <end position="68"/>
    </location>
</feature>
<dbReference type="InterPro" id="IPR020846">
    <property type="entry name" value="MFS_dom"/>
</dbReference>
<feature type="transmembrane region" description="Helical" evidence="7">
    <location>
        <begin position="227"/>
        <end position="248"/>
    </location>
</feature>
<proteinExistence type="predicted"/>
<dbReference type="InterPro" id="IPR036259">
    <property type="entry name" value="MFS_trans_sf"/>
</dbReference>
<dbReference type="PANTHER" id="PTHR23513">
    <property type="entry name" value="INTEGRAL MEMBRANE EFFLUX PROTEIN-RELATED"/>
    <property type="match status" value="1"/>
</dbReference>
<dbReference type="PANTHER" id="PTHR23513:SF6">
    <property type="entry name" value="MAJOR FACILITATOR SUPERFAMILY ASSOCIATED DOMAIN-CONTAINING PROTEIN"/>
    <property type="match status" value="1"/>
</dbReference>
<evidence type="ECO:0000256" key="1">
    <source>
        <dbReference type="ARBA" id="ARBA00004651"/>
    </source>
</evidence>
<evidence type="ECO:0000256" key="5">
    <source>
        <dbReference type="ARBA" id="ARBA00022989"/>
    </source>
</evidence>
<comment type="subcellular location">
    <subcellularLocation>
        <location evidence="1">Cell membrane</location>
        <topology evidence="1">Multi-pass membrane protein</topology>
    </subcellularLocation>
</comment>
<dbReference type="InterPro" id="IPR011701">
    <property type="entry name" value="MFS"/>
</dbReference>
<feature type="transmembrane region" description="Helical" evidence="7">
    <location>
        <begin position="80"/>
        <end position="100"/>
    </location>
</feature>
<feature type="domain" description="Major facilitator superfamily (MFS) profile" evidence="8">
    <location>
        <begin position="1"/>
        <end position="197"/>
    </location>
</feature>
<dbReference type="Pfam" id="PF07690">
    <property type="entry name" value="MFS_1"/>
    <property type="match status" value="2"/>
</dbReference>
<dbReference type="EMBL" id="FOIT01000001">
    <property type="protein sequence ID" value="SEV84495.1"/>
    <property type="molecule type" value="Genomic_DNA"/>
</dbReference>
<keyword evidence="10" id="KW-1185">Reference proteome</keyword>
<feature type="transmembrane region" description="Helical" evidence="7">
    <location>
        <begin position="175"/>
        <end position="192"/>
    </location>
</feature>
<dbReference type="AlphaFoldDB" id="A0A662Z124"/>
<evidence type="ECO:0000313" key="9">
    <source>
        <dbReference type="EMBL" id="SEV84495.1"/>
    </source>
</evidence>
<keyword evidence="3" id="KW-1003">Cell membrane</keyword>
<dbReference type="Proteomes" id="UP000243605">
    <property type="component" value="Unassembled WGS sequence"/>
</dbReference>
<accession>A0A662Z124</accession>
<feature type="transmembrane region" description="Helical" evidence="7">
    <location>
        <begin position="393"/>
        <end position="413"/>
    </location>
</feature>
<dbReference type="CDD" id="cd06173">
    <property type="entry name" value="MFS_MefA_like"/>
    <property type="match status" value="1"/>
</dbReference>
<evidence type="ECO:0000256" key="6">
    <source>
        <dbReference type="ARBA" id="ARBA00023136"/>
    </source>
</evidence>
<dbReference type="Gene3D" id="1.20.1250.20">
    <property type="entry name" value="MFS general substrate transporter like domains"/>
    <property type="match status" value="1"/>
</dbReference>
<organism evidence="9 10">
    <name type="scientific">Aliicoccus persicus</name>
    <dbReference type="NCBI Taxonomy" id="930138"/>
    <lineage>
        <taxon>Bacteria</taxon>
        <taxon>Bacillati</taxon>
        <taxon>Bacillota</taxon>
        <taxon>Bacilli</taxon>
        <taxon>Bacillales</taxon>
        <taxon>Staphylococcaceae</taxon>
        <taxon>Aliicoccus</taxon>
    </lineage>
</organism>
<reference evidence="9 10" key="1">
    <citation type="submission" date="2016-10" db="EMBL/GenBank/DDBJ databases">
        <authorList>
            <person name="Varghese N."/>
            <person name="Submissions S."/>
        </authorList>
    </citation>
    <scope>NUCLEOTIDE SEQUENCE [LARGE SCALE GENOMIC DNA]</scope>
    <source>
        <strain evidence="9 10">IBRC-M10081</strain>
    </source>
</reference>
<keyword evidence="6 7" id="KW-0472">Membrane</keyword>
<feature type="transmembrane region" description="Helical" evidence="7">
    <location>
        <begin position="366"/>
        <end position="387"/>
    </location>
</feature>
<evidence type="ECO:0000256" key="7">
    <source>
        <dbReference type="SAM" id="Phobius"/>
    </source>
</evidence>
<dbReference type="OrthoDB" id="9775268at2"/>